<dbReference type="NCBIfam" id="TIGR01460">
    <property type="entry name" value="HAD-SF-IIA"/>
    <property type="match status" value="1"/>
</dbReference>
<organism evidence="1">
    <name type="scientific">marine metagenome</name>
    <dbReference type="NCBI Taxonomy" id="408172"/>
    <lineage>
        <taxon>unclassified sequences</taxon>
        <taxon>metagenomes</taxon>
        <taxon>ecological metagenomes</taxon>
    </lineage>
</organism>
<evidence type="ECO:0000313" key="1">
    <source>
        <dbReference type="EMBL" id="SVA65659.1"/>
    </source>
</evidence>
<dbReference type="PANTHER" id="PTHR19288:SF46">
    <property type="entry name" value="HALOACID DEHALOGENASE-LIKE HYDROLASE DOMAIN-CONTAINING PROTEIN 2"/>
    <property type="match status" value="1"/>
</dbReference>
<dbReference type="InterPro" id="IPR023214">
    <property type="entry name" value="HAD_sf"/>
</dbReference>
<dbReference type="InterPro" id="IPR036412">
    <property type="entry name" value="HAD-like_sf"/>
</dbReference>
<dbReference type="GO" id="GO:0005737">
    <property type="term" value="C:cytoplasm"/>
    <property type="evidence" value="ECO:0007669"/>
    <property type="project" value="TreeGrafter"/>
</dbReference>
<name>A0A381XLS8_9ZZZZ</name>
<accession>A0A381XLS8</accession>
<protein>
    <submittedName>
        <fullName evidence="1">Uncharacterized protein</fullName>
    </submittedName>
</protein>
<reference evidence="1" key="1">
    <citation type="submission" date="2018-05" db="EMBL/GenBank/DDBJ databases">
        <authorList>
            <person name="Lanie J.A."/>
            <person name="Ng W.-L."/>
            <person name="Kazmierczak K.M."/>
            <person name="Andrzejewski T.M."/>
            <person name="Davidsen T.M."/>
            <person name="Wayne K.J."/>
            <person name="Tettelin H."/>
            <person name="Glass J.I."/>
            <person name="Rusch D."/>
            <person name="Podicherti R."/>
            <person name="Tsui H.-C.T."/>
            <person name="Winkler M.E."/>
        </authorList>
    </citation>
    <scope>NUCLEOTIDE SEQUENCE</scope>
</reference>
<dbReference type="AlphaFoldDB" id="A0A381XLS8"/>
<dbReference type="Gene3D" id="3.40.50.1000">
    <property type="entry name" value="HAD superfamily/HAD-like"/>
    <property type="match status" value="2"/>
</dbReference>
<dbReference type="PANTHER" id="PTHR19288">
    <property type="entry name" value="4-NITROPHENYLPHOSPHATASE-RELATED"/>
    <property type="match status" value="1"/>
</dbReference>
<dbReference type="GO" id="GO:0016791">
    <property type="term" value="F:phosphatase activity"/>
    <property type="evidence" value="ECO:0007669"/>
    <property type="project" value="TreeGrafter"/>
</dbReference>
<dbReference type="InterPro" id="IPR006357">
    <property type="entry name" value="HAD-SF_hydro_IIA"/>
</dbReference>
<dbReference type="SFLD" id="SFLDS00003">
    <property type="entry name" value="Haloacid_Dehalogenase"/>
    <property type="match status" value="1"/>
</dbReference>
<dbReference type="EMBL" id="UINC01015622">
    <property type="protein sequence ID" value="SVA65659.1"/>
    <property type="molecule type" value="Genomic_DNA"/>
</dbReference>
<dbReference type="SUPFAM" id="SSF56784">
    <property type="entry name" value="HAD-like"/>
    <property type="match status" value="1"/>
</dbReference>
<sequence length="279" mass="30604">MELILEDDADPETVGDLDSVSVNNRGYLIDMDGVVYRGNKLIPGADRFIQILLEKEIPFLFVTNNSQRSRCDVVLKLTQMGIDVEIEHIFTCAISTARFLASQKPNGSAYVIGDAGLLTALHDHGYAINEADPDYVVVGEGRLLNFEVLEKALKLIINGSKLIATNLDPNCPTDSGLRPGCGSTVSFLETASGRQAFSVGKPSPIMMRMARKELNLRTAEVTMVGDTMETDILGGLQMGYRTVLVYSGSMDPLDLEKYPYQPVLAISSLKDLIYEVENF</sequence>
<dbReference type="Pfam" id="PF13344">
    <property type="entry name" value="Hydrolase_6"/>
    <property type="match status" value="1"/>
</dbReference>
<dbReference type="CDD" id="cd07530">
    <property type="entry name" value="HAD_Pase_UmpH-like"/>
    <property type="match status" value="1"/>
</dbReference>
<gene>
    <name evidence="1" type="ORF">METZ01_LOCUS118513</name>
</gene>
<proteinExistence type="predicted"/>
<dbReference type="SFLD" id="SFLDG01139">
    <property type="entry name" value="C2.A:_Pyridoxal_Phosphate_Phos"/>
    <property type="match status" value="1"/>
</dbReference>
<dbReference type="Pfam" id="PF13242">
    <property type="entry name" value="Hydrolase_like"/>
    <property type="match status" value="1"/>
</dbReference>